<dbReference type="InParanoid" id="K1R1A6"/>
<gene>
    <name evidence="1" type="ORF">CGI_10020615</name>
</gene>
<evidence type="ECO:0000313" key="1">
    <source>
        <dbReference type="EMBL" id="EKC37274.1"/>
    </source>
</evidence>
<reference evidence="1" key="1">
    <citation type="journal article" date="2012" name="Nature">
        <title>The oyster genome reveals stress adaptation and complexity of shell formation.</title>
        <authorList>
            <person name="Zhang G."/>
            <person name="Fang X."/>
            <person name="Guo X."/>
            <person name="Li L."/>
            <person name="Luo R."/>
            <person name="Xu F."/>
            <person name="Yang P."/>
            <person name="Zhang L."/>
            <person name="Wang X."/>
            <person name="Qi H."/>
            <person name="Xiong Z."/>
            <person name="Que H."/>
            <person name="Xie Y."/>
            <person name="Holland P.W."/>
            <person name="Paps J."/>
            <person name="Zhu Y."/>
            <person name="Wu F."/>
            <person name="Chen Y."/>
            <person name="Wang J."/>
            <person name="Peng C."/>
            <person name="Meng J."/>
            <person name="Yang L."/>
            <person name="Liu J."/>
            <person name="Wen B."/>
            <person name="Zhang N."/>
            <person name="Huang Z."/>
            <person name="Zhu Q."/>
            <person name="Feng Y."/>
            <person name="Mount A."/>
            <person name="Hedgecock D."/>
            <person name="Xu Z."/>
            <person name="Liu Y."/>
            <person name="Domazet-Loso T."/>
            <person name="Du Y."/>
            <person name="Sun X."/>
            <person name="Zhang S."/>
            <person name="Liu B."/>
            <person name="Cheng P."/>
            <person name="Jiang X."/>
            <person name="Li J."/>
            <person name="Fan D."/>
            <person name="Wang W."/>
            <person name="Fu W."/>
            <person name="Wang T."/>
            <person name="Wang B."/>
            <person name="Zhang J."/>
            <person name="Peng Z."/>
            <person name="Li Y."/>
            <person name="Li N."/>
            <person name="Wang J."/>
            <person name="Chen M."/>
            <person name="He Y."/>
            <person name="Tan F."/>
            <person name="Song X."/>
            <person name="Zheng Q."/>
            <person name="Huang R."/>
            <person name="Yang H."/>
            <person name="Du X."/>
            <person name="Chen L."/>
            <person name="Yang M."/>
            <person name="Gaffney P.M."/>
            <person name="Wang S."/>
            <person name="Luo L."/>
            <person name="She Z."/>
            <person name="Ming Y."/>
            <person name="Huang W."/>
            <person name="Zhang S."/>
            <person name="Huang B."/>
            <person name="Zhang Y."/>
            <person name="Qu T."/>
            <person name="Ni P."/>
            <person name="Miao G."/>
            <person name="Wang J."/>
            <person name="Wang Q."/>
            <person name="Steinberg C.E."/>
            <person name="Wang H."/>
            <person name="Li N."/>
            <person name="Qian L."/>
            <person name="Zhang G."/>
            <person name="Li Y."/>
            <person name="Yang H."/>
            <person name="Liu X."/>
            <person name="Wang J."/>
            <person name="Yin Y."/>
            <person name="Wang J."/>
        </authorList>
    </citation>
    <scope>NUCLEOTIDE SEQUENCE [LARGE SCALE GENOMIC DNA]</scope>
    <source>
        <strain evidence="1">05x7-T-G4-1.051#20</strain>
    </source>
</reference>
<protein>
    <recommendedName>
        <fullName evidence="2">Scavenger receptor class F member 2</fullName>
    </recommendedName>
</protein>
<organism evidence="1">
    <name type="scientific">Magallana gigas</name>
    <name type="common">Pacific oyster</name>
    <name type="synonym">Crassostrea gigas</name>
    <dbReference type="NCBI Taxonomy" id="29159"/>
    <lineage>
        <taxon>Eukaryota</taxon>
        <taxon>Metazoa</taxon>
        <taxon>Spiralia</taxon>
        <taxon>Lophotrochozoa</taxon>
        <taxon>Mollusca</taxon>
        <taxon>Bivalvia</taxon>
        <taxon>Autobranchia</taxon>
        <taxon>Pteriomorphia</taxon>
        <taxon>Ostreida</taxon>
        <taxon>Ostreoidea</taxon>
        <taxon>Ostreidae</taxon>
        <taxon>Magallana</taxon>
    </lineage>
</organism>
<dbReference type="EMBL" id="JH816099">
    <property type="protein sequence ID" value="EKC37274.1"/>
    <property type="molecule type" value="Genomic_DNA"/>
</dbReference>
<sequence length="141" mass="15539">MALEPYTVGYRQRGRFAGFSLYVSTTGDIQGSTLCYKDGPQLPPLNFTTTCTGQGRYVIFYNDRLDGVTYPDGYEIQNVFTELCEVIVQECIEGWYGVNCSQQCKGHCRGGTTCNHVTGLCERGCADGWTGSMCEKGIHGD</sequence>
<accession>K1R1A6</accession>
<dbReference type="Gene3D" id="2.10.25.140">
    <property type="match status" value="1"/>
</dbReference>
<dbReference type="Gene3D" id="2.60.120.260">
    <property type="entry name" value="Galactose-binding domain-like"/>
    <property type="match status" value="1"/>
</dbReference>
<dbReference type="AlphaFoldDB" id="K1R1A6"/>
<name>K1R1A6_MAGGI</name>
<dbReference type="HOGENOM" id="CLU_1827175_0_0_1"/>
<evidence type="ECO:0008006" key="2">
    <source>
        <dbReference type="Google" id="ProtNLM"/>
    </source>
</evidence>
<proteinExistence type="predicted"/>